<evidence type="ECO:0000313" key="11">
    <source>
        <dbReference type="Proteomes" id="UP000272942"/>
    </source>
</evidence>
<organism evidence="12">
    <name type="scientific">Echinostoma caproni</name>
    <dbReference type="NCBI Taxonomy" id="27848"/>
    <lineage>
        <taxon>Eukaryota</taxon>
        <taxon>Metazoa</taxon>
        <taxon>Spiralia</taxon>
        <taxon>Lophotrochozoa</taxon>
        <taxon>Platyhelminthes</taxon>
        <taxon>Trematoda</taxon>
        <taxon>Digenea</taxon>
        <taxon>Plagiorchiida</taxon>
        <taxon>Echinostomata</taxon>
        <taxon>Echinostomatoidea</taxon>
        <taxon>Echinostomatidae</taxon>
        <taxon>Echinostoma</taxon>
    </lineage>
</organism>
<protein>
    <submittedName>
        <fullName evidence="12">Cathepsin L1-like</fullName>
    </submittedName>
</protein>
<dbReference type="FunFam" id="3.90.70.10:FF:000006">
    <property type="entry name" value="Cathepsin S"/>
    <property type="match status" value="1"/>
</dbReference>
<dbReference type="GO" id="GO:0008234">
    <property type="term" value="F:cysteine-type peptidase activity"/>
    <property type="evidence" value="ECO:0007669"/>
    <property type="project" value="UniProtKB-KW"/>
</dbReference>
<sequence>MDCCVKMQLLIITLLTLGALASNDELWHHWKRAHQKEYNGPEDSLRRAIWERNVERIKEHNLRHDLGLVTYTLGLNQFTDMTFEEFKEKRLLEMRSSIVPKGKPLEANYGKVPDAIDWRESGCVSEVKDQGDCGSCWAFSASGAAEGQYMKKYGKPIRFSEQQLVDCSREYGNHGCGGGDMNRAFQYMETYGMLSEDDYAYKAVEGRCQYDPNKVRATVTGYRTVSSGNEDELRKMIGKFGPASVAIDVEDDFQMYRSGIYESKSCSTDWLNHGVLAVGYGKENGKDYWIVKNSWGSDWGDKGYIRMARNKNNMCGIASEASVPTVVHEK</sequence>
<name>A0A183AN32_9TREM</name>
<keyword evidence="11" id="KW-1185">Reference proteome</keyword>
<dbReference type="SMART" id="SM00848">
    <property type="entry name" value="Inhibitor_I29"/>
    <property type="match status" value="1"/>
</dbReference>
<dbReference type="InterPro" id="IPR013128">
    <property type="entry name" value="Peptidase_C1A"/>
</dbReference>
<dbReference type="AlphaFoldDB" id="A0A183AN32"/>
<dbReference type="EMBL" id="UZAN01045886">
    <property type="protein sequence ID" value="VDP83361.1"/>
    <property type="molecule type" value="Genomic_DNA"/>
</dbReference>
<dbReference type="WBParaSite" id="ECPE_0000839301-mRNA-1">
    <property type="protein sequence ID" value="ECPE_0000839301-mRNA-1"/>
    <property type="gene ID" value="ECPE_0000839301"/>
</dbReference>
<keyword evidence="4" id="KW-0788">Thiol protease</keyword>
<dbReference type="PANTHER" id="PTHR12411">
    <property type="entry name" value="CYSTEINE PROTEASE FAMILY C1-RELATED"/>
    <property type="match status" value="1"/>
</dbReference>
<dbReference type="InterPro" id="IPR038765">
    <property type="entry name" value="Papain-like_cys_pep_sf"/>
</dbReference>
<keyword evidence="7" id="KW-0732">Signal</keyword>
<feature type="signal peptide" evidence="7">
    <location>
        <begin position="1"/>
        <end position="21"/>
    </location>
</feature>
<evidence type="ECO:0000256" key="7">
    <source>
        <dbReference type="SAM" id="SignalP"/>
    </source>
</evidence>
<evidence type="ECO:0000259" key="9">
    <source>
        <dbReference type="SMART" id="SM00848"/>
    </source>
</evidence>
<evidence type="ECO:0000313" key="12">
    <source>
        <dbReference type="WBParaSite" id="ECPE_0000839301-mRNA-1"/>
    </source>
</evidence>
<proteinExistence type="inferred from homology"/>
<gene>
    <name evidence="10" type="ORF">ECPE_LOCUS8367</name>
</gene>
<dbReference type="InterPro" id="IPR000668">
    <property type="entry name" value="Peptidase_C1A_C"/>
</dbReference>
<comment type="similarity">
    <text evidence="1">Belongs to the peptidase C1 family.</text>
</comment>
<feature type="domain" description="Peptidase C1A papain C-terminal" evidence="8">
    <location>
        <begin position="112"/>
        <end position="325"/>
    </location>
</feature>
<accession>A0A183AN32</accession>
<keyword evidence="6" id="KW-1015">Disulfide bond</keyword>
<dbReference type="SMART" id="SM00645">
    <property type="entry name" value="Pept_C1"/>
    <property type="match status" value="1"/>
</dbReference>
<dbReference type="PRINTS" id="PR00705">
    <property type="entry name" value="PAPAIN"/>
</dbReference>
<evidence type="ECO:0000313" key="10">
    <source>
        <dbReference type="EMBL" id="VDP83361.1"/>
    </source>
</evidence>
<dbReference type="OrthoDB" id="10253408at2759"/>
<dbReference type="InterPro" id="IPR025660">
    <property type="entry name" value="Pept_his_AS"/>
</dbReference>
<dbReference type="PROSITE" id="PS00639">
    <property type="entry name" value="THIOL_PROTEASE_HIS"/>
    <property type="match status" value="1"/>
</dbReference>
<evidence type="ECO:0000259" key="8">
    <source>
        <dbReference type="SMART" id="SM00645"/>
    </source>
</evidence>
<dbReference type="InterPro" id="IPR000169">
    <property type="entry name" value="Pept_cys_AS"/>
</dbReference>
<dbReference type="PROSITE" id="PS00139">
    <property type="entry name" value="THIOL_PROTEASE_CYS"/>
    <property type="match status" value="1"/>
</dbReference>
<reference evidence="10 11" key="2">
    <citation type="submission" date="2018-11" db="EMBL/GenBank/DDBJ databases">
        <authorList>
            <consortium name="Pathogen Informatics"/>
        </authorList>
    </citation>
    <scope>NUCLEOTIDE SEQUENCE [LARGE SCALE GENOMIC DNA]</scope>
    <source>
        <strain evidence="10 11">Egypt</strain>
    </source>
</reference>
<evidence type="ECO:0000256" key="4">
    <source>
        <dbReference type="ARBA" id="ARBA00022807"/>
    </source>
</evidence>
<evidence type="ECO:0000256" key="2">
    <source>
        <dbReference type="ARBA" id="ARBA00022670"/>
    </source>
</evidence>
<evidence type="ECO:0000256" key="6">
    <source>
        <dbReference type="ARBA" id="ARBA00023157"/>
    </source>
</evidence>
<dbReference type="Pfam" id="PF08246">
    <property type="entry name" value="Inhibitor_I29"/>
    <property type="match status" value="1"/>
</dbReference>
<reference evidence="12" key="1">
    <citation type="submission" date="2016-06" db="UniProtKB">
        <authorList>
            <consortium name="WormBaseParasite"/>
        </authorList>
    </citation>
    <scope>IDENTIFICATION</scope>
</reference>
<dbReference type="PROSITE" id="PS00640">
    <property type="entry name" value="THIOL_PROTEASE_ASN"/>
    <property type="match status" value="1"/>
</dbReference>
<dbReference type="Gene3D" id="3.90.70.10">
    <property type="entry name" value="Cysteine proteinases"/>
    <property type="match status" value="1"/>
</dbReference>
<dbReference type="CDD" id="cd02248">
    <property type="entry name" value="Peptidase_C1A"/>
    <property type="match status" value="1"/>
</dbReference>
<dbReference type="InterPro" id="IPR025661">
    <property type="entry name" value="Pept_asp_AS"/>
</dbReference>
<dbReference type="InterPro" id="IPR039417">
    <property type="entry name" value="Peptidase_C1A_papain-like"/>
</dbReference>
<feature type="chain" id="PRO_5043138128" evidence="7">
    <location>
        <begin position="22"/>
        <end position="330"/>
    </location>
</feature>
<keyword evidence="3" id="KW-0378">Hydrolase</keyword>
<feature type="domain" description="Cathepsin propeptide inhibitor" evidence="9">
    <location>
        <begin position="27"/>
        <end position="86"/>
    </location>
</feature>
<evidence type="ECO:0000256" key="5">
    <source>
        <dbReference type="ARBA" id="ARBA00023145"/>
    </source>
</evidence>
<evidence type="ECO:0000256" key="3">
    <source>
        <dbReference type="ARBA" id="ARBA00022801"/>
    </source>
</evidence>
<dbReference type="InterPro" id="IPR013201">
    <property type="entry name" value="Prot_inhib_I29"/>
</dbReference>
<dbReference type="SUPFAM" id="SSF54001">
    <property type="entry name" value="Cysteine proteinases"/>
    <property type="match status" value="1"/>
</dbReference>
<keyword evidence="5" id="KW-0865">Zymogen</keyword>
<dbReference type="GO" id="GO:0006508">
    <property type="term" value="P:proteolysis"/>
    <property type="evidence" value="ECO:0007669"/>
    <property type="project" value="UniProtKB-KW"/>
</dbReference>
<dbReference type="Proteomes" id="UP000272942">
    <property type="component" value="Unassembled WGS sequence"/>
</dbReference>
<evidence type="ECO:0000256" key="1">
    <source>
        <dbReference type="ARBA" id="ARBA00008455"/>
    </source>
</evidence>
<dbReference type="Pfam" id="PF00112">
    <property type="entry name" value="Peptidase_C1"/>
    <property type="match status" value="1"/>
</dbReference>
<keyword evidence="2" id="KW-0645">Protease</keyword>